<dbReference type="EMBL" id="UINC01004708">
    <property type="protein sequence ID" value="SVA16280.1"/>
    <property type="molecule type" value="Genomic_DNA"/>
</dbReference>
<accession>A0A381TJS0</accession>
<reference evidence="1" key="1">
    <citation type="submission" date="2018-05" db="EMBL/GenBank/DDBJ databases">
        <authorList>
            <person name="Lanie J.A."/>
            <person name="Ng W.-L."/>
            <person name="Kazmierczak K.M."/>
            <person name="Andrzejewski T.M."/>
            <person name="Davidsen T.M."/>
            <person name="Wayne K.J."/>
            <person name="Tettelin H."/>
            <person name="Glass J.I."/>
            <person name="Rusch D."/>
            <person name="Podicherti R."/>
            <person name="Tsui H.-C.T."/>
            <person name="Winkler M.E."/>
        </authorList>
    </citation>
    <scope>NUCLEOTIDE SEQUENCE</scope>
</reference>
<proteinExistence type="predicted"/>
<sequence length="34" mass="3711">MADDPIRYWHTMTTGEVASLPQCDPVVILPVAAI</sequence>
<gene>
    <name evidence="1" type="ORF">METZ01_LOCUS69134</name>
</gene>
<feature type="non-terminal residue" evidence="1">
    <location>
        <position position="34"/>
    </location>
</feature>
<organism evidence="1">
    <name type="scientific">marine metagenome</name>
    <dbReference type="NCBI Taxonomy" id="408172"/>
    <lineage>
        <taxon>unclassified sequences</taxon>
        <taxon>metagenomes</taxon>
        <taxon>ecological metagenomes</taxon>
    </lineage>
</organism>
<protein>
    <submittedName>
        <fullName evidence="1">Uncharacterized protein</fullName>
    </submittedName>
</protein>
<evidence type="ECO:0000313" key="1">
    <source>
        <dbReference type="EMBL" id="SVA16280.1"/>
    </source>
</evidence>
<name>A0A381TJS0_9ZZZZ</name>
<dbReference type="AlphaFoldDB" id="A0A381TJS0"/>